<keyword evidence="1" id="KW-0812">Transmembrane</keyword>
<dbReference type="Pfam" id="PF11735">
    <property type="entry name" value="CAP59_mtransfer"/>
    <property type="match status" value="1"/>
</dbReference>
<organism evidence="2 3">
    <name type="scientific">Galdieria sulphuraria</name>
    <name type="common">Red alga</name>
    <dbReference type="NCBI Taxonomy" id="130081"/>
    <lineage>
        <taxon>Eukaryota</taxon>
        <taxon>Rhodophyta</taxon>
        <taxon>Bangiophyceae</taxon>
        <taxon>Galdieriales</taxon>
        <taxon>Galdieriaceae</taxon>
        <taxon>Galdieria</taxon>
    </lineage>
</organism>
<dbReference type="KEGG" id="gsl:Gasu_16390"/>
<keyword evidence="3" id="KW-1185">Reference proteome</keyword>
<feature type="transmembrane region" description="Helical" evidence="1">
    <location>
        <begin position="29"/>
        <end position="47"/>
    </location>
</feature>
<dbReference type="InterPro" id="IPR021047">
    <property type="entry name" value="Mannosyltransferase_CMT1"/>
</dbReference>
<name>M2Y597_GALSU</name>
<protein>
    <submittedName>
        <fullName evidence="2">Uncharacterized protein</fullName>
    </submittedName>
</protein>
<dbReference type="Proteomes" id="UP000030680">
    <property type="component" value="Unassembled WGS sequence"/>
</dbReference>
<dbReference type="PANTHER" id="PTHR34144:SF2">
    <property type="entry name" value="CAPSULAR ASSOCIATED PROTEIN"/>
    <property type="match status" value="1"/>
</dbReference>
<dbReference type="OMA" id="HEHRIDF"/>
<evidence type="ECO:0000313" key="3">
    <source>
        <dbReference type="Proteomes" id="UP000030680"/>
    </source>
</evidence>
<proteinExistence type="predicted"/>
<dbReference type="EMBL" id="KB454494">
    <property type="protein sequence ID" value="EME31143.1"/>
    <property type="molecule type" value="Genomic_DNA"/>
</dbReference>
<evidence type="ECO:0000256" key="1">
    <source>
        <dbReference type="SAM" id="Phobius"/>
    </source>
</evidence>
<dbReference type="STRING" id="130081.M2Y597"/>
<dbReference type="GeneID" id="17089816"/>
<evidence type="ECO:0000313" key="2">
    <source>
        <dbReference type="EMBL" id="EME31143.1"/>
    </source>
</evidence>
<keyword evidence="1" id="KW-0472">Membrane</keyword>
<dbReference type="PANTHER" id="PTHR34144">
    <property type="entry name" value="CHROMOSOME 8, WHOLE GENOME SHOTGUN SEQUENCE"/>
    <property type="match status" value="1"/>
</dbReference>
<sequence length="435" mass="50539">MCQKLTGTFSWWRSFKVDKVTTKLPPRKLLSALKVFLIVLVFIFLFLKDFFSNSFQDVSDLVRWNLAFFYHSNDYTHSLSFKILEETETRVYCLSHIEYPTVLESKEHSQQVDVYIGLLLHSNEISLVRSWVSETTKLLKNLIEQKLDVFVSIIEDAGKQDVKEQLRDFSSFLRELKVGYRIILGKSFVGYPHRIYTLSRIRNCVLLPLILQEISATHVLMFNDVTYQFERVLDLIVDGQSYDMKCGIDYFINNDKTLQLYDLWVMRNMDGDIPRAKYPFFNRFDSDRFVRKLPFRAYCCWGGIALLNGSLFREGIRFRGLPNLASSSYQSEAECPQSEINFFCDDVWDIRGKANVFIYSSLFSVYRSDELESVSLHLNKIQNQKAQGVAEISPPQHRPKNIVCCPWIEGVTNIAGATTVCYSNYPIYKLPEGPV</sequence>
<dbReference type="RefSeq" id="XP_005707663.1">
    <property type="nucleotide sequence ID" value="XM_005707606.1"/>
</dbReference>
<gene>
    <name evidence="2" type="ORF">Gasu_16390</name>
</gene>
<dbReference type="OrthoDB" id="262547at2759"/>
<dbReference type="Gramene" id="EME31143">
    <property type="protein sequence ID" value="EME31143"/>
    <property type="gene ID" value="Gasu_16390"/>
</dbReference>
<dbReference type="AlphaFoldDB" id="M2Y597"/>
<reference evidence="3" key="1">
    <citation type="journal article" date="2013" name="Science">
        <title>Gene transfer from bacteria and archaea facilitated evolution of an extremophilic eukaryote.</title>
        <authorList>
            <person name="Schonknecht G."/>
            <person name="Chen W.H."/>
            <person name="Ternes C.M."/>
            <person name="Barbier G.G."/>
            <person name="Shrestha R.P."/>
            <person name="Stanke M."/>
            <person name="Brautigam A."/>
            <person name="Baker B.J."/>
            <person name="Banfield J.F."/>
            <person name="Garavito R.M."/>
            <person name="Carr K."/>
            <person name="Wilkerson C."/>
            <person name="Rensing S.A."/>
            <person name="Gagneul D."/>
            <person name="Dickenson N.E."/>
            <person name="Oesterhelt C."/>
            <person name="Lercher M.J."/>
            <person name="Weber A.P."/>
        </authorList>
    </citation>
    <scope>NUCLEOTIDE SEQUENCE [LARGE SCALE GENOMIC DNA]</scope>
    <source>
        <strain evidence="3">074W</strain>
    </source>
</reference>
<keyword evidence="1" id="KW-1133">Transmembrane helix</keyword>
<accession>M2Y597</accession>